<protein>
    <recommendedName>
        <fullName evidence="4">Glutathione S-transferase kappa</fullName>
        <ecNumber evidence="4">2.5.1.18</ecNumber>
    </recommendedName>
</protein>
<evidence type="ECO:0000256" key="3">
    <source>
        <dbReference type="ARBA" id="ARBA00047960"/>
    </source>
</evidence>
<dbReference type="EC" id="2.5.1.18" evidence="4"/>
<evidence type="ECO:0000256" key="1">
    <source>
        <dbReference type="ARBA" id="ARBA00006494"/>
    </source>
</evidence>
<comment type="similarity">
    <text evidence="1 4">Belongs to the GST superfamily. Kappa family.</text>
</comment>
<feature type="domain" description="DSBA-like thioredoxin" evidence="6">
    <location>
        <begin position="6"/>
        <end position="202"/>
    </location>
</feature>
<dbReference type="GO" id="GO:0005739">
    <property type="term" value="C:mitochondrion"/>
    <property type="evidence" value="ECO:0007669"/>
    <property type="project" value="TreeGrafter"/>
</dbReference>
<dbReference type="PANTHER" id="PTHR42943:SF13">
    <property type="entry name" value="GLUTATHIONE S-TRANSFERASE KAPPA-RELATED"/>
    <property type="match status" value="1"/>
</dbReference>
<reference evidence="7" key="1">
    <citation type="journal article" date="2020" name="Stud. Mycol.">
        <title>101 Dothideomycetes genomes: a test case for predicting lifestyles and emergence of pathogens.</title>
        <authorList>
            <person name="Haridas S."/>
            <person name="Albert R."/>
            <person name="Binder M."/>
            <person name="Bloem J."/>
            <person name="Labutti K."/>
            <person name="Salamov A."/>
            <person name="Andreopoulos B."/>
            <person name="Baker S."/>
            <person name="Barry K."/>
            <person name="Bills G."/>
            <person name="Bluhm B."/>
            <person name="Cannon C."/>
            <person name="Castanera R."/>
            <person name="Culley D."/>
            <person name="Daum C."/>
            <person name="Ezra D."/>
            <person name="Gonzalez J."/>
            <person name="Henrissat B."/>
            <person name="Kuo A."/>
            <person name="Liang C."/>
            <person name="Lipzen A."/>
            <person name="Lutzoni F."/>
            <person name="Magnuson J."/>
            <person name="Mondo S."/>
            <person name="Nolan M."/>
            <person name="Ohm R."/>
            <person name="Pangilinan J."/>
            <person name="Park H.-J."/>
            <person name="Ramirez L."/>
            <person name="Alfaro M."/>
            <person name="Sun H."/>
            <person name="Tritt A."/>
            <person name="Yoshinaga Y."/>
            <person name="Zwiers L.-H."/>
            <person name="Turgeon B."/>
            <person name="Goodwin S."/>
            <person name="Spatafora J."/>
            <person name="Crous P."/>
            <person name="Grigoriev I."/>
        </authorList>
    </citation>
    <scope>NUCLEOTIDE SEQUENCE</scope>
    <source>
        <strain evidence="7">CBS 107.79</strain>
    </source>
</reference>
<evidence type="ECO:0000256" key="2">
    <source>
        <dbReference type="ARBA" id="ARBA00022679"/>
    </source>
</evidence>
<dbReference type="GO" id="GO:0004602">
    <property type="term" value="F:glutathione peroxidase activity"/>
    <property type="evidence" value="ECO:0007669"/>
    <property type="project" value="TreeGrafter"/>
</dbReference>
<sequence>MAGGKITAYLDCMSPFSYFALVHLEKNRAVLEAHGIEIDIVPVWLHGIMASSGNKPPWSLPIKQRYFNLDTRREQHHFGLPTMTTPSFYPIISLLPQRALVYIKSTYPSHYSQVFLDIYAALFQHHEDVSNPEILSAVLERSGRFSKEEVERVLEKAKSPEVKQKLSENTKEAAEQGAFGCPWFWIRNARGEEEPVFGSDRFYYMWEFLGLPWRDVEILPPAQTAKAKI</sequence>
<dbReference type="AlphaFoldDB" id="A0A6A5VKP1"/>
<keyword evidence="2 4" id="KW-0808">Transferase</keyword>
<dbReference type="InterPro" id="IPR051924">
    <property type="entry name" value="GST_Kappa/NadH"/>
</dbReference>
<dbReference type="FunFam" id="3.40.30.10:FF:000096">
    <property type="entry name" value="Glutathione S-transferase kappa"/>
    <property type="match status" value="1"/>
</dbReference>
<evidence type="ECO:0000313" key="8">
    <source>
        <dbReference type="Proteomes" id="UP000800036"/>
    </source>
</evidence>
<evidence type="ECO:0000256" key="4">
    <source>
        <dbReference type="PIRNR" id="PIRNR006386"/>
    </source>
</evidence>
<proteinExistence type="inferred from homology"/>
<dbReference type="EMBL" id="ML976670">
    <property type="protein sequence ID" value="KAF1975566.1"/>
    <property type="molecule type" value="Genomic_DNA"/>
</dbReference>
<organism evidence="7 8">
    <name type="scientific">Bimuria novae-zelandiae CBS 107.79</name>
    <dbReference type="NCBI Taxonomy" id="1447943"/>
    <lineage>
        <taxon>Eukaryota</taxon>
        <taxon>Fungi</taxon>
        <taxon>Dikarya</taxon>
        <taxon>Ascomycota</taxon>
        <taxon>Pezizomycotina</taxon>
        <taxon>Dothideomycetes</taxon>
        <taxon>Pleosporomycetidae</taxon>
        <taxon>Pleosporales</taxon>
        <taxon>Massarineae</taxon>
        <taxon>Didymosphaeriaceae</taxon>
        <taxon>Bimuria</taxon>
    </lineage>
</organism>
<dbReference type="Gene3D" id="3.40.30.10">
    <property type="entry name" value="Glutaredoxin"/>
    <property type="match status" value="1"/>
</dbReference>
<dbReference type="PANTHER" id="PTHR42943">
    <property type="entry name" value="GLUTATHIONE S-TRANSFERASE KAPPA"/>
    <property type="match status" value="1"/>
</dbReference>
<dbReference type="GO" id="GO:0004364">
    <property type="term" value="F:glutathione transferase activity"/>
    <property type="evidence" value="ECO:0007669"/>
    <property type="project" value="UniProtKB-UniRule"/>
</dbReference>
<name>A0A6A5VKP1_9PLEO</name>
<dbReference type="PIRSF" id="PIRSF006386">
    <property type="entry name" value="HCCAis_GSTk"/>
    <property type="match status" value="1"/>
</dbReference>
<gene>
    <name evidence="7" type="ORF">BU23DRAFT_552500</name>
</gene>
<dbReference type="GO" id="GO:0005777">
    <property type="term" value="C:peroxisome"/>
    <property type="evidence" value="ECO:0007669"/>
    <property type="project" value="TreeGrafter"/>
</dbReference>
<evidence type="ECO:0000313" key="7">
    <source>
        <dbReference type="EMBL" id="KAF1975566.1"/>
    </source>
</evidence>
<dbReference type="Proteomes" id="UP000800036">
    <property type="component" value="Unassembled WGS sequence"/>
</dbReference>
<comment type="catalytic activity">
    <reaction evidence="3 4">
        <text>RX + glutathione = an S-substituted glutathione + a halide anion + H(+)</text>
        <dbReference type="Rhea" id="RHEA:16437"/>
        <dbReference type="ChEBI" id="CHEBI:15378"/>
        <dbReference type="ChEBI" id="CHEBI:16042"/>
        <dbReference type="ChEBI" id="CHEBI:17792"/>
        <dbReference type="ChEBI" id="CHEBI:57925"/>
        <dbReference type="ChEBI" id="CHEBI:90779"/>
        <dbReference type="EC" id="2.5.1.18"/>
    </reaction>
</comment>
<feature type="active site" description="Nucleophile" evidence="5">
    <location>
        <position position="14"/>
    </location>
</feature>
<dbReference type="SUPFAM" id="SSF52833">
    <property type="entry name" value="Thioredoxin-like"/>
    <property type="match status" value="1"/>
</dbReference>
<evidence type="ECO:0000256" key="5">
    <source>
        <dbReference type="PIRSR" id="PIRSR006386-1"/>
    </source>
</evidence>
<keyword evidence="8" id="KW-1185">Reference proteome</keyword>
<accession>A0A6A5VKP1</accession>
<dbReference type="GO" id="GO:0006749">
    <property type="term" value="P:glutathione metabolic process"/>
    <property type="evidence" value="ECO:0007669"/>
    <property type="project" value="TreeGrafter"/>
</dbReference>
<evidence type="ECO:0000259" key="6">
    <source>
        <dbReference type="Pfam" id="PF01323"/>
    </source>
</evidence>
<dbReference type="Pfam" id="PF01323">
    <property type="entry name" value="DSBA"/>
    <property type="match status" value="1"/>
</dbReference>
<dbReference type="InterPro" id="IPR014440">
    <property type="entry name" value="HCCAis_GSTk"/>
</dbReference>
<dbReference type="InterPro" id="IPR001853">
    <property type="entry name" value="DSBA-like_thioredoxin_dom"/>
</dbReference>
<dbReference type="InterPro" id="IPR036249">
    <property type="entry name" value="Thioredoxin-like_sf"/>
</dbReference>
<dbReference type="OrthoDB" id="4664297at2759"/>